<organism evidence="4 5">
    <name type="scientific">Anoxybacter fermentans</name>
    <dbReference type="NCBI Taxonomy" id="1323375"/>
    <lineage>
        <taxon>Bacteria</taxon>
        <taxon>Bacillati</taxon>
        <taxon>Bacillota</taxon>
        <taxon>Clostridia</taxon>
        <taxon>Halanaerobiales</taxon>
        <taxon>Anoxybacter</taxon>
    </lineage>
</organism>
<feature type="transmembrane region" description="Helical" evidence="2">
    <location>
        <begin position="98"/>
        <end position="119"/>
    </location>
</feature>
<evidence type="ECO:0000313" key="4">
    <source>
        <dbReference type="EMBL" id="AZR72437.1"/>
    </source>
</evidence>
<feature type="region of interest" description="Disordered" evidence="1">
    <location>
        <begin position="190"/>
        <end position="216"/>
    </location>
</feature>
<dbReference type="CDD" id="cd00093">
    <property type="entry name" value="HTH_XRE"/>
    <property type="match status" value="1"/>
</dbReference>
<evidence type="ECO:0000256" key="2">
    <source>
        <dbReference type="SAM" id="Phobius"/>
    </source>
</evidence>
<feature type="domain" description="HTH cro/C1-type" evidence="3">
    <location>
        <begin position="8"/>
        <end position="40"/>
    </location>
</feature>
<protein>
    <recommendedName>
        <fullName evidence="3">HTH cro/C1-type domain-containing protein</fullName>
    </recommendedName>
</protein>
<dbReference type="Pfam" id="PF13464">
    <property type="entry name" value="RodZ_C"/>
    <property type="match status" value="1"/>
</dbReference>
<dbReference type="PROSITE" id="PS50943">
    <property type="entry name" value="HTH_CROC1"/>
    <property type="match status" value="1"/>
</dbReference>
<dbReference type="SUPFAM" id="SSF47413">
    <property type="entry name" value="lambda repressor-like DNA-binding domains"/>
    <property type="match status" value="1"/>
</dbReference>
<dbReference type="Pfam" id="PF13413">
    <property type="entry name" value="HTH_25"/>
    <property type="match status" value="1"/>
</dbReference>
<gene>
    <name evidence="4" type="ORF">BBF96_02930</name>
</gene>
<dbReference type="Proteomes" id="UP000267250">
    <property type="component" value="Chromosome"/>
</dbReference>
<feature type="compositionally biased region" description="Basic and acidic residues" evidence="1">
    <location>
        <begin position="195"/>
        <end position="216"/>
    </location>
</feature>
<dbReference type="EMBL" id="CP016379">
    <property type="protein sequence ID" value="AZR72437.1"/>
    <property type="molecule type" value="Genomic_DNA"/>
</dbReference>
<dbReference type="PANTHER" id="PTHR34475:SF1">
    <property type="entry name" value="CYTOSKELETON PROTEIN RODZ"/>
    <property type="match status" value="1"/>
</dbReference>
<dbReference type="InterPro" id="IPR050400">
    <property type="entry name" value="Bact_Cytoskel_RodZ"/>
</dbReference>
<keyword evidence="5" id="KW-1185">Reference proteome</keyword>
<keyword evidence="2" id="KW-0812">Transmembrane</keyword>
<dbReference type="InterPro" id="IPR010982">
    <property type="entry name" value="Lambda_DNA-bd_dom_sf"/>
</dbReference>
<dbReference type="RefSeq" id="WP_127015770.1">
    <property type="nucleotide sequence ID" value="NZ_CP016379.1"/>
</dbReference>
<dbReference type="GO" id="GO:0003677">
    <property type="term" value="F:DNA binding"/>
    <property type="evidence" value="ECO:0007669"/>
    <property type="project" value="InterPro"/>
</dbReference>
<dbReference type="PANTHER" id="PTHR34475">
    <property type="match status" value="1"/>
</dbReference>
<keyword evidence="2" id="KW-1133">Transmembrane helix</keyword>
<dbReference type="InterPro" id="IPR001387">
    <property type="entry name" value="Cro/C1-type_HTH"/>
</dbReference>
<evidence type="ECO:0000259" key="3">
    <source>
        <dbReference type="PROSITE" id="PS50943"/>
    </source>
</evidence>
<evidence type="ECO:0000256" key="1">
    <source>
        <dbReference type="SAM" id="MobiDB-lite"/>
    </source>
</evidence>
<name>A0A3S9SVU5_9FIRM</name>
<dbReference type="OrthoDB" id="9797543at2"/>
<dbReference type="InterPro" id="IPR025194">
    <property type="entry name" value="RodZ-like_C"/>
</dbReference>
<dbReference type="AlphaFoldDB" id="A0A3S9SVU5"/>
<sequence length="361" mass="41169">MKEIGQKLREAREEKGLSLKDISEKTRIRTIYLKAIEEGNFDKIPGIIYAKGFIKAYAQVVGLDPIELLKELQIQEDAPDLSEVTIMRHDSSKKIGKILIVLLILAILAAAFFFVRNLWVTIQNETIPQLLDTERKSDSINVQLDESKEVSFNKVSFETEVDSDYGMEMLMAKESYDVSNPETIDISEQELVISDQRKDQKNDQQKKVRDQKPENIDIEPKIVASETEEPKIIPEITTLVESEHKEEITTSKKFESKEKQVESIDLKPEKRQTVVTKLGQSEKRELNQIQVIANETSWVRISVDGKILFQGLIKKGETRLFEGSKIQLRTNNAAGIQVNFRGILLGPFGKKGEYIEKVFGE</sequence>
<accession>A0A3S9SVU5</accession>
<keyword evidence="2" id="KW-0472">Membrane</keyword>
<dbReference type="KEGG" id="aft:BBF96_02930"/>
<dbReference type="Gene3D" id="1.10.260.40">
    <property type="entry name" value="lambda repressor-like DNA-binding domains"/>
    <property type="match status" value="1"/>
</dbReference>
<reference evidence="4 5" key="1">
    <citation type="submission" date="2016-07" db="EMBL/GenBank/DDBJ databases">
        <title>Genome and transcriptome analysis of iron-reducing fermentative bacteria Anoxybacter fermentans.</title>
        <authorList>
            <person name="Zeng X."/>
            <person name="Shao Z."/>
        </authorList>
    </citation>
    <scope>NUCLEOTIDE SEQUENCE [LARGE SCALE GENOMIC DNA]</scope>
    <source>
        <strain evidence="4 5">DY22613</strain>
    </source>
</reference>
<evidence type="ECO:0000313" key="5">
    <source>
        <dbReference type="Proteomes" id="UP000267250"/>
    </source>
</evidence>
<proteinExistence type="predicted"/>
<dbReference type="SMART" id="SM00530">
    <property type="entry name" value="HTH_XRE"/>
    <property type="match status" value="1"/>
</dbReference>